<keyword evidence="4" id="KW-1185">Reference proteome</keyword>
<evidence type="ECO:0000313" key="4">
    <source>
        <dbReference type="Proteomes" id="UP001362999"/>
    </source>
</evidence>
<keyword evidence="1" id="KW-0175">Coiled coil</keyword>
<sequence length="242" mass="27307">MSDDSFIPSSPSTAFSLALDWEQSQHKQEAREAREAELTPQEREEEAEERRRKRVRFNGESPRPGDSSPLLRKRRRFIEKSLGWSSPSQTPRPSALQSTEKTSSYYLPLGYLDSQADSQDVVNALIANQPQGHSPEMHTPPRRVYDFTSQDVLDQLDHRLQPPVYDDDDLSQELDLNLELRAQLLQAEEERDTAFDQLRAAESACAEAISDKLRAEAELARWKQAAESAAPLVALAASCINT</sequence>
<proteinExistence type="predicted"/>
<feature type="region of interest" description="Disordered" evidence="2">
    <location>
        <begin position="17"/>
        <end position="73"/>
    </location>
</feature>
<accession>A0AAW0A125</accession>
<dbReference type="Proteomes" id="UP001362999">
    <property type="component" value="Unassembled WGS sequence"/>
</dbReference>
<evidence type="ECO:0000256" key="2">
    <source>
        <dbReference type="SAM" id="MobiDB-lite"/>
    </source>
</evidence>
<evidence type="ECO:0000256" key="1">
    <source>
        <dbReference type="SAM" id="Coils"/>
    </source>
</evidence>
<protein>
    <submittedName>
        <fullName evidence="3">Uncharacterized protein</fullName>
    </submittedName>
</protein>
<dbReference type="AlphaFoldDB" id="A0AAW0A125"/>
<reference evidence="3 4" key="1">
    <citation type="journal article" date="2024" name="J Genomics">
        <title>Draft genome sequencing and assembly of Favolaschia claudopus CIRM-BRFM 2984 isolated from oak limbs.</title>
        <authorList>
            <person name="Navarro D."/>
            <person name="Drula E."/>
            <person name="Chaduli D."/>
            <person name="Cazenave R."/>
            <person name="Ahrendt S."/>
            <person name="Wang J."/>
            <person name="Lipzen A."/>
            <person name="Daum C."/>
            <person name="Barry K."/>
            <person name="Grigoriev I.V."/>
            <person name="Favel A."/>
            <person name="Rosso M.N."/>
            <person name="Martin F."/>
        </authorList>
    </citation>
    <scope>NUCLEOTIDE SEQUENCE [LARGE SCALE GENOMIC DNA]</scope>
    <source>
        <strain evidence="3 4">CIRM-BRFM 2984</strain>
    </source>
</reference>
<dbReference type="EMBL" id="JAWWNJ010000095">
    <property type="protein sequence ID" value="KAK6997041.1"/>
    <property type="molecule type" value="Genomic_DNA"/>
</dbReference>
<comment type="caution">
    <text evidence="3">The sequence shown here is derived from an EMBL/GenBank/DDBJ whole genome shotgun (WGS) entry which is preliminary data.</text>
</comment>
<feature type="compositionally biased region" description="Basic and acidic residues" evidence="2">
    <location>
        <begin position="23"/>
        <end position="42"/>
    </location>
</feature>
<organism evidence="3 4">
    <name type="scientific">Favolaschia claudopus</name>
    <dbReference type="NCBI Taxonomy" id="2862362"/>
    <lineage>
        <taxon>Eukaryota</taxon>
        <taxon>Fungi</taxon>
        <taxon>Dikarya</taxon>
        <taxon>Basidiomycota</taxon>
        <taxon>Agaricomycotina</taxon>
        <taxon>Agaricomycetes</taxon>
        <taxon>Agaricomycetidae</taxon>
        <taxon>Agaricales</taxon>
        <taxon>Marasmiineae</taxon>
        <taxon>Mycenaceae</taxon>
        <taxon>Favolaschia</taxon>
    </lineage>
</organism>
<feature type="coiled-coil region" evidence="1">
    <location>
        <begin position="170"/>
        <end position="218"/>
    </location>
</feature>
<gene>
    <name evidence="3" type="ORF">R3P38DRAFT_3069418</name>
</gene>
<name>A0AAW0A125_9AGAR</name>
<evidence type="ECO:0000313" key="3">
    <source>
        <dbReference type="EMBL" id="KAK6997041.1"/>
    </source>
</evidence>